<dbReference type="Gene3D" id="1.10.10.160">
    <property type="match status" value="1"/>
</dbReference>
<dbReference type="GO" id="GO:0016787">
    <property type="term" value="F:hydrolase activity"/>
    <property type="evidence" value="ECO:0007669"/>
    <property type="project" value="UniProtKB-UniRule"/>
</dbReference>
<dbReference type="CDD" id="cd18807">
    <property type="entry name" value="SF1_C_UvrD"/>
    <property type="match status" value="1"/>
</dbReference>
<dbReference type="PANTHER" id="PTHR11070">
    <property type="entry name" value="UVRD / RECB / PCRA DNA HELICASE FAMILY MEMBER"/>
    <property type="match status" value="1"/>
</dbReference>
<evidence type="ECO:0000256" key="10">
    <source>
        <dbReference type="PROSITE-ProRule" id="PRU00560"/>
    </source>
</evidence>
<evidence type="ECO:0000256" key="3">
    <source>
        <dbReference type="ARBA" id="ARBA00022801"/>
    </source>
</evidence>
<dbReference type="InterPro" id="IPR013986">
    <property type="entry name" value="DExx_box_DNA_helicase_dom_sf"/>
</dbReference>
<sequence length="863" mass="100943">MLELLTYLTVIALLSGGVLYIRHRYINRVEYRKRRTELLLSRLTHAISANDSLEGYLTFGHGYFSFTEMSKWKESNKQLFSELKRINLKQVDVSIERFRVVEKFRDSYLNVESIREERNEKYIENELKEYSEIFDDVEGRSLDPQQRNTIVYDEDNNLVIAGAGSGKTSCIVGKIKYLNQRFDILPNEILLISFTTKSTNDLANRVNLKGIQAKTFHKFGLDVVTEVTGKKPSIFDERSFPRIIRQVFTDQLKDSGYLELLVDFFADFLREPKSEMDIETFEEYIDEAKSDSTLTYKIPVGDDLRTARGERVKSSEEARIANFLLFNGIDYEYEKPYKFVTATKKHQQYKPDFTIVQEEKVLYLEHLGISREGDVPKHFAKEGQSYEEAKQAYGDKIKFAREEHEKNKTVLIETYSHEFQEGIVYEELTRKLEEHSLVMKPLSTAEKWEIIQACSEDEIEGVLEVIQTFIALLKSNNNSFESLRSKNKKLATKSARRRNELFLNLIEPIYNRYQQYLREHEEIDFSDMINLATTYLEEGRYKTNFRYIVIDEFQDISFGRYKLVKAIKEQNRNTRLFCVGDDWQSIYRFSGSDISLFSHFDKYFGHSKILRIETTYRFSNPVLNLSSSFIQKNPNQSKKQLKCFNISIETDFEIKYSNESNVVDVLIQVFEEIMSRMAGDKPSILILGRYNHEIGSIMQDYRIKVNVRNGTINYKELNAQFMSIHKSKGLQADYVIVLNCNSGKWGFPSERADDSILNLLLSKSDQYENGEERRLFYVALTRAKKKVYLIADKMLKSKFITEIEGSKQDINKRCPRCKKGDLILRSGYTKGKKWGFYGCSNYQFGCDYQSDFLRNDELMNTSS</sequence>
<accession>A0A9X1HNV5</accession>
<name>A0A9X1HNV5_9BACT</name>
<keyword evidence="2 10" id="KW-0547">Nucleotide-binding</keyword>
<dbReference type="InterPro" id="IPR014017">
    <property type="entry name" value="DNA_helicase_UvrD-like_C"/>
</dbReference>
<evidence type="ECO:0000256" key="1">
    <source>
        <dbReference type="ARBA" id="ARBA00009922"/>
    </source>
</evidence>
<dbReference type="GO" id="GO:0003677">
    <property type="term" value="F:DNA binding"/>
    <property type="evidence" value="ECO:0007669"/>
    <property type="project" value="InterPro"/>
</dbReference>
<evidence type="ECO:0000256" key="6">
    <source>
        <dbReference type="ARBA" id="ARBA00023235"/>
    </source>
</evidence>
<gene>
    <name evidence="12" type="ORF">LDX50_04185</name>
</gene>
<dbReference type="InterPro" id="IPR027417">
    <property type="entry name" value="P-loop_NTPase"/>
</dbReference>
<evidence type="ECO:0000259" key="11">
    <source>
        <dbReference type="PROSITE" id="PS51198"/>
    </source>
</evidence>
<dbReference type="EMBL" id="JAIXNE010000001">
    <property type="protein sequence ID" value="MCA6074052.1"/>
    <property type="molecule type" value="Genomic_DNA"/>
</dbReference>
<keyword evidence="6" id="KW-0413">Isomerase</keyword>
<dbReference type="Gene3D" id="3.40.91.30">
    <property type="match status" value="1"/>
</dbReference>
<dbReference type="GO" id="GO:0043138">
    <property type="term" value="F:3'-5' DNA helicase activity"/>
    <property type="evidence" value="ECO:0007669"/>
    <property type="project" value="UniProtKB-EC"/>
</dbReference>
<comment type="caution">
    <text evidence="12">The sequence shown here is derived from an EMBL/GenBank/DDBJ whole genome shotgun (WGS) entry which is preliminary data.</text>
</comment>
<keyword evidence="13" id="KW-1185">Reference proteome</keyword>
<reference evidence="12" key="1">
    <citation type="submission" date="2021-09" db="EMBL/GenBank/DDBJ databases">
        <title>Fulvivirga sp. isolated from coastal sediment.</title>
        <authorList>
            <person name="Yu H."/>
        </authorList>
    </citation>
    <scope>NUCLEOTIDE SEQUENCE</scope>
    <source>
        <strain evidence="12">1062</strain>
    </source>
</reference>
<keyword evidence="3 10" id="KW-0378">Hydrolase</keyword>
<dbReference type="GO" id="GO:0000725">
    <property type="term" value="P:recombinational repair"/>
    <property type="evidence" value="ECO:0007669"/>
    <property type="project" value="TreeGrafter"/>
</dbReference>
<comment type="catalytic activity">
    <reaction evidence="7">
        <text>Couples ATP hydrolysis with the unwinding of duplex DNA by translocating in the 3'-5' direction.</text>
        <dbReference type="EC" id="5.6.2.4"/>
    </reaction>
</comment>
<dbReference type="Pfam" id="PF00580">
    <property type="entry name" value="UvrD-helicase"/>
    <property type="match status" value="2"/>
</dbReference>
<dbReference type="InterPro" id="IPR000212">
    <property type="entry name" value="DNA_helicase_UvrD/REP"/>
</dbReference>
<dbReference type="RefSeq" id="WP_225697157.1">
    <property type="nucleotide sequence ID" value="NZ_JAIXNE010000001.1"/>
</dbReference>
<organism evidence="12 13">
    <name type="scientific">Fulvivirga sedimenti</name>
    <dbReference type="NCBI Taxonomy" id="2879465"/>
    <lineage>
        <taxon>Bacteria</taxon>
        <taxon>Pseudomonadati</taxon>
        <taxon>Bacteroidota</taxon>
        <taxon>Cytophagia</taxon>
        <taxon>Cytophagales</taxon>
        <taxon>Fulvivirgaceae</taxon>
        <taxon>Fulvivirga</taxon>
    </lineage>
</organism>
<dbReference type="AlphaFoldDB" id="A0A9X1HNV5"/>
<comment type="similarity">
    <text evidence="1">Belongs to the helicase family. UvrD subfamily.</text>
</comment>
<dbReference type="EC" id="5.6.2.4" evidence="8"/>
<dbReference type="PROSITE" id="PS51198">
    <property type="entry name" value="UVRD_HELICASE_ATP_BIND"/>
    <property type="match status" value="1"/>
</dbReference>
<feature type="domain" description="UvrD-like helicase ATP-binding" evidence="11">
    <location>
        <begin position="140"/>
        <end position="619"/>
    </location>
</feature>
<evidence type="ECO:0000313" key="13">
    <source>
        <dbReference type="Proteomes" id="UP001139409"/>
    </source>
</evidence>
<dbReference type="GO" id="GO:0005829">
    <property type="term" value="C:cytosol"/>
    <property type="evidence" value="ECO:0007669"/>
    <property type="project" value="TreeGrafter"/>
</dbReference>
<evidence type="ECO:0000313" key="12">
    <source>
        <dbReference type="EMBL" id="MCA6074052.1"/>
    </source>
</evidence>
<evidence type="ECO:0000256" key="4">
    <source>
        <dbReference type="ARBA" id="ARBA00022806"/>
    </source>
</evidence>
<evidence type="ECO:0000256" key="5">
    <source>
        <dbReference type="ARBA" id="ARBA00022840"/>
    </source>
</evidence>
<feature type="binding site" evidence="10">
    <location>
        <begin position="161"/>
        <end position="168"/>
    </location>
    <ligand>
        <name>ATP</name>
        <dbReference type="ChEBI" id="CHEBI:30616"/>
    </ligand>
</feature>
<comment type="catalytic activity">
    <reaction evidence="9">
        <text>ATP + H2O = ADP + phosphate + H(+)</text>
        <dbReference type="Rhea" id="RHEA:13065"/>
        <dbReference type="ChEBI" id="CHEBI:15377"/>
        <dbReference type="ChEBI" id="CHEBI:15378"/>
        <dbReference type="ChEBI" id="CHEBI:30616"/>
        <dbReference type="ChEBI" id="CHEBI:43474"/>
        <dbReference type="ChEBI" id="CHEBI:456216"/>
        <dbReference type="EC" id="5.6.2.4"/>
    </reaction>
</comment>
<dbReference type="GO" id="GO:0005524">
    <property type="term" value="F:ATP binding"/>
    <property type="evidence" value="ECO:0007669"/>
    <property type="project" value="UniProtKB-UniRule"/>
</dbReference>
<proteinExistence type="inferred from homology"/>
<evidence type="ECO:0000256" key="7">
    <source>
        <dbReference type="ARBA" id="ARBA00034617"/>
    </source>
</evidence>
<dbReference type="SUPFAM" id="SSF52540">
    <property type="entry name" value="P-loop containing nucleoside triphosphate hydrolases"/>
    <property type="match status" value="1"/>
</dbReference>
<dbReference type="PANTHER" id="PTHR11070:SF63">
    <property type="entry name" value="DNA HELICASE IV"/>
    <property type="match status" value="1"/>
</dbReference>
<dbReference type="Gene3D" id="3.40.50.300">
    <property type="entry name" value="P-loop containing nucleotide triphosphate hydrolases"/>
    <property type="match status" value="3"/>
</dbReference>
<dbReference type="InterPro" id="IPR014016">
    <property type="entry name" value="UvrD-like_ATP-bd"/>
</dbReference>
<evidence type="ECO:0000256" key="2">
    <source>
        <dbReference type="ARBA" id="ARBA00022741"/>
    </source>
</evidence>
<evidence type="ECO:0000256" key="8">
    <source>
        <dbReference type="ARBA" id="ARBA00034808"/>
    </source>
</evidence>
<dbReference type="Pfam" id="PF13361">
    <property type="entry name" value="UvrD_C"/>
    <property type="match status" value="1"/>
</dbReference>
<evidence type="ECO:0000256" key="9">
    <source>
        <dbReference type="ARBA" id="ARBA00048988"/>
    </source>
</evidence>
<keyword evidence="5 10" id="KW-0067">ATP-binding</keyword>
<keyword evidence="4 10" id="KW-0347">Helicase</keyword>
<protein>
    <recommendedName>
        <fullName evidence="8">DNA 3'-5' helicase</fullName>
        <ecNumber evidence="8">5.6.2.4</ecNumber>
    </recommendedName>
</protein>
<dbReference type="Proteomes" id="UP001139409">
    <property type="component" value="Unassembled WGS sequence"/>
</dbReference>